<dbReference type="AlphaFoldDB" id="A0A0G1JH32"/>
<evidence type="ECO:0008006" key="4">
    <source>
        <dbReference type="Google" id="ProtNLM"/>
    </source>
</evidence>
<proteinExistence type="predicted"/>
<keyword evidence="1" id="KW-0472">Membrane</keyword>
<dbReference type="Pfam" id="PF16156">
    <property type="entry name" value="DUF4864"/>
    <property type="match status" value="1"/>
</dbReference>
<keyword evidence="1" id="KW-1133">Transmembrane helix</keyword>
<gene>
    <name evidence="2" type="ORF">UW63_C0023G0009</name>
</gene>
<sequence length="152" mass="16894">MEQENSKKKFPTWLKVVIGLVIAGFIGFVALFAVIFGTAWNLTAAPVKSAELFLDFASHEIYDSMYAYTSPTLQKVTSEEGLIALVESYPVLTDMEKVSFSNRSIDNDLATVYGTIYGAGTSSPIYIELEKVDDDWLVSYISLNEEDIPVEE</sequence>
<accession>A0A0G1JH32</accession>
<feature type="transmembrane region" description="Helical" evidence="1">
    <location>
        <begin position="12"/>
        <end position="40"/>
    </location>
</feature>
<evidence type="ECO:0000256" key="1">
    <source>
        <dbReference type="SAM" id="Phobius"/>
    </source>
</evidence>
<comment type="caution">
    <text evidence="2">The sequence shown here is derived from an EMBL/GenBank/DDBJ whole genome shotgun (WGS) entry which is preliminary data.</text>
</comment>
<dbReference type="Proteomes" id="UP000034154">
    <property type="component" value="Unassembled WGS sequence"/>
</dbReference>
<name>A0A0G1JH32_9BACT</name>
<dbReference type="InterPro" id="IPR032347">
    <property type="entry name" value="DUF4864"/>
</dbReference>
<reference evidence="2 3" key="1">
    <citation type="journal article" date="2015" name="Nature">
        <title>rRNA introns, odd ribosomes, and small enigmatic genomes across a large radiation of phyla.</title>
        <authorList>
            <person name="Brown C.T."/>
            <person name="Hug L.A."/>
            <person name="Thomas B.C."/>
            <person name="Sharon I."/>
            <person name="Castelle C.J."/>
            <person name="Singh A."/>
            <person name="Wilkins M.J."/>
            <person name="Williams K.H."/>
            <person name="Banfield J.F."/>
        </authorList>
    </citation>
    <scope>NUCLEOTIDE SEQUENCE [LARGE SCALE GENOMIC DNA]</scope>
</reference>
<keyword evidence="1" id="KW-0812">Transmembrane</keyword>
<organism evidence="2 3">
    <name type="scientific">Candidatus Uhrbacteria bacterium GW2011_GWF2_44_350</name>
    <dbReference type="NCBI Taxonomy" id="1619000"/>
    <lineage>
        <taxon>Bacteria</taxon>
        <taxon>Candidatus Uhriibacteriota</taxon>
    </lineage>
</organism>
<evidence type="ECO:0000313" key="3">
    <source>
        <dbReference type="Proteomes" id="UP000034154"/>
    </source>
</evidence>
<evidence type="ECO:0000313" key="2">
    <source>
        <dbReference type="EMBL" id="KKT70620.1"/>
    </source>
</evidence>
<protein>
    <recommendedName>
        <fullName evidence="4">DUF4878 domain-containing protein</fullName>
    </recommendedName>
</protein>
<dbReference type="EMBL" id="LCJB01000023">
    <property type="protein sequence ID" value="KKT70620.1"/>
    <property type="molecule type" value="Genomic_DNA"/>
</dbReference>